<proteinExistence type="predicted"/>
<evidence type="ECO:0000256" key="1">
    <source>
        <dbReference type="ARBA" id="ARBA00000085"/>
    </source>
</evidence>
<keyword evidence="14" id="KW-1185">Reference proteome</keyword>
<dbReference type="Gene3D" id="3.30.450.20">
    <property type="entry name" value="PAS domain"/>
    <property type="match status" value="1"/>
</dbReference>
<dbReference type="Pfam" id="PF00512">
    <property type="entry name" value="HisKA"/>
    <property type="match status" value="1"/>
</dbReference>
<dbReference type="Proteomes" id="UP000464178">
    <property type="component" value="Chromosome"/>
</dbReference>
<evidence type="ECO:0000256" key="6">
    <source>
        <dbReference type="ARBA" id="ARBA00022741"/>
    </source>
</evidence>
<evidence type="ECO:0000256" key="10">
    <source>
        <dbReference type="SAM" id="Phobius"/>
    </source>
</evidence>
<dbReference type="SMART" id="SM00388">
    <property type="entry name" value="HisKA"/>
    <property type="match status" value="1"/>
</dbReference>
<dbReference type="GO" id="GO:0005524">
    <property type="term" value="F:ATP binding"/>
    <property type="evidence" value="ECO:0007669"/>
    <property type="project" value="UniProtKB-KW"/>
</dbReference>
<feature type="domain" description="Histidine kinase" evidence="11">
    <location>
        <begin position="401"/>
        <end position="619"/>
    </location>
</feature>
<dbReference type="InterPro" id="IPR005467">
    <property type="entry name" value="His_kinase_dom"/>
</dbReference>
<evidence type="ECO:0000256" key="4">
    <source>
        <dbReference type="ARBA" id="ARBA00022553"/>
    </source>
</evidence>
<dbReference type="GO" id="GO:0007234">
    <property type="term" value="P:osmosensory signaling via phosphorelay pathway"/>
    <property type="evidence" value="ECO:0007669"/>
    <property type="project" value="TreeGrafter"/>
</dbReference>
<evidence type="ECO:0000256" key="7">
    <source>
        <dbReference type="ARBA" id="ARBA00022777"/>
    </source>
</evidence>
<name>A0A6P2DFL2_9BACT</name>
<dbReference type="InterPro" id="IPR036097">
    <property type="entry name" value="HisK_dim/P_sf"/>
</dbReference>
<organism evidence="13 14">
    <name type="scientific">Gemmata massiliana</name>
    <dbReference type="NCBI Taxonomy" id="1210884"/>
    <lineage>
        <taxon>Bacteria</taxon>
        <taxon>Pseudomonadati</taxon>
        <taxon>Planctomycetota</taxon>
        <taxon>Planctomycetia</taxon>
        <taxon>Gemmatales</taxon>
        <taxon>Gemmataceae</taxon>
        <taxon>Gemmata</taxon>
    </lineage>
</organism>
<keyword evidence="4" id="KW-0597">Phosphoprotein</keyword>
<evidence type="ECO:0000259" key="12">
    <source>
        <dbReference type="PROSITE" id="PS50885"/>
    </source>
</evidence>
<evidence type="ECO:0000256" key="8">
    <source>
        <dbReference type="ARBA" id="ARBA00022840"/>
    </source>
</evidence>
<reference evidence="13 14" key="1">
    <citation type="submission" date="2019-05" db="EMBL/GenBank/DDBJ databases">
        <authorList>
            <consortium name="Science for Life Laboratories"/>
        </authorList>
    </citation>
    <scope>NUCLEOTIDE SEQUENCE [LARGE SCALE GENOMIC DNA]</scope>
    <source>
        <strain evidence="13">Soil9</strain>
    </source>
</reference>
<dbReference type="GO" id="GO:0000155">
    <property type="term" value="F:phosphorelay sensor kinase activity"/>
    <property type="evidence" value="ECO:0007669"/>
    <property type="project" value="InterPro"/>
</dbReference>
<gene>
    <name evidence="13" type="ORF">SOIL9_02660</name>
</gene>
<keyword evidence="9" id="KW-0902">Two-component regulatory system</keyword>
<dbReference type="CDD" id="cd06225">
    <property type="entry name" value="HAMP"/>
    <property type="match status" value="1"/>
</dbReference>
<keyword evidence="8" id="KW-0067">ATP-binding</keyword>
<dbReference type="CDD" id="cd00075">
    <property type="entry name" value="HATPase"/>
    <property type="match status" value="1"/>
</dbReference>
<dbReference type="SUPFAM" id="SSF55785">
    <property type="entry name" value="PYP-like sensor domain (PAS domain)"/>
    <property type="match status" value="1"/>
</dbReference>
<dbReference type="InterPro" id="IPR036890">
    <property type="entry name" value="HATPase_C_sf"/>
</dbReference>
<dbReference type="Pfam" id="PF08448">
    <property type="entry name" value="PAS_4"/>
    <property type="match status" value="1"/>
</dbReference>
<dbReference type="Gene3D" id="1.10.287.130">
    <property type="match status" value="1"/>
</dbReference>
<dbReference type="PANTHER" id="PTHR42878">
    <property type="entry name" value="TWO-COMPONENT HISTIDINE KINASE"/>
    <property type="match status" value="1"/>
</dbReference>
<keyword evidence="5" id="KW-0808">Transferase</keyword>
<dbReference type="AlphaFoldDB" id="A0A6P2DFL2"/>
<dbReference type="EC" id="2.7.13.3" evidence="3"/>
<evidence type="ECO:0000259" key="11">
    <source>
        <dbReference type="PROSITE" id="PS50109"/>
    </source>
</evidence>
<dbReference type="InterPro" id="IPR035965">
    <property type="entry name" value="PAS-like_dom_sf"/>
</dbReference>
<dbReference type="SMART" id="SM00304">
    <property type="entry name" value="HAMP"/>
    <property type="match status" value="1"/>
</dbReference>
<dbReference type="SUPFAM" id="SSF47384">
    <property type="entry name" value="Homodimeric domain of signal transducing histidine kinase"/>
    <property type="match status" value="1"/>
</dbReference>
<evidence type="ECO:0000313" key="14">
    <source>
        <dbReference type="Proteomes" id="UP000464178"/>
    </source>
</evidence>
<dbReference type="GO" id="GO:0016020">
    <property type="term" value="C:membrane"/>
    <property type="evidence" value="ECO:0007669"/>
    <property type="project" value="UniProtKB-SubCell"/>
</dbReference>
<protein>
    <recommendedName>
        <fullName evidence="3">histidine kinase</fullName>
        <ecNumber evidence="3">2.7.13.3</ecNumber>
    </recommendedName>
</protein>
<evidence type="ECO:0000256" key="9">
    <source>
        <dbReference type="ARBA" id="ARBA00023012"/>
    </source>
</evidence>
<evidence type="ECO:0000313" key="13">
    <source>
        <dbReference type="EMBL" id="VTR98464.1"/>
    </source>
</evidence>
<dbReference type="FunFam" id="3.30.565.10:FF:000006">
    <property type="entry name" value="Sensor histidine kinase WalK"/>
    <property type="match status" value="1"/>
</dbReference>
<keyword evidence="10" id="KW-0812">Transmembrane</keyword>
<sequence>MRLRTRILLAFLPLVALLTALGTIGFAQLDRTGTRIDAILEENYASVQAMFRLNEALERMDSSFQFALSGRTPEKEAEARNQFEAHWRAFEEQFRIEESNVTIHPDEDELVTRLRILKDDYRRRGVRFFAPSRAPTGRHTDYEGASGDPGLLGTFREIKVVSGEILRINQQSMERARDDARHTARRALIGFGISLGALVALVFGIAWYLLRKILGPIRAVTEAAQAIGGSGQLDREVPVFGRDELGQLAQSFNAMTAQLRVYRRSNLDRMVRAQRTAQATIDSFSDPILVVEPGGRVELANPPAQGLLGVAPAGSDTGPMWQPPDPLRVPLADALQAQRAYQPEGFDQVVSFRAAGEERTYLPQIRPIRSPEGDTLGAAVVLNDVTRFRLLDQFKSDLVATVSHELKTPLTSVRLAVHVLLEETVGPLTPKQTELLLDARDGSERLLALIDQLLALARLQRPRDETTFTPADPAELLRHAAEEVRSRATDKHVELALTENEPAPPVAVDATRIGQALGNILNNAITYTAPGGRITLAAGSAADGRVVLTIADTGVGIPAEYLPHVFDRFFRIPGQSDEAGTGLGLAIVKEVVTAHRGEVTCVSEPGKGTTFRITLPAWDERTGAHHDH</sequence>
<dbReference type="GO" id="GO:0000156">
    <property type="term" value="F:phosphorelay response regulator activity"/>
    <property type="evidence" value="ECO:0007669"/>
    <property type="project" value="TreeGrafter"/>
</dbReference>
<dbReference type="Gene3D" id="3.30.565.10">
    <property type="entry name" value="Histidine kinase-like ATPase, C-terminal domain"/>
    <property type="match status" value="1"/>
</dbReference>
<dbReference type="PANTHER" id="PTHR42878:SF7">
    <property type="entry name" value="SENSOR HISTIDINE KINASE GLRK"/>
    <property type="match status" value="1"/>
</dbReference>
<comment type="subcellular location">
    <subcellularLocation>
        <location evidence="2">Membrane</location>
    </subcellularLocation>
</comment>
<dbReference type="InterPro" id="IPR003594">
    <property type="entry name" value="HATPase_dom"/>
</dbReference>
<dbReference type="PROSITE" id="PS50109">
    <property type="entry name" value="HIS_KIN"/>
    <property type="match status" value="1"/>
</dbReference>
<feature type="transmembrane region" description="Helical" evidence="10">
    <location>
        <begin position="187"/>
        <end position="210"/>
    </location>
</feature>
<dbReference type="InterPro" id="IPR003661">
    <property type="entry name" value="HisK_dim/P_dom"/>
</dbReference>
<evidence type="ECO:0000256" key="2">
    <source>
        <dbReference type="ARBA" id="ARBA00004370"/>
    </source>
</evidence>
<dbReference type="SMART" id="SM00387">
    <property type="entry name" value="HATPase_c"/>
    <property type="match status" value="1"/>
</dbReference>
<dbReference type="InterPro" id="IPR013656">
    <property type="entry name" value="PAS_4"/>
</dbReference>
<dbReference type="EMBL" id="LR593886">
    <property type="protein sequence ID" value="VTR98464.1"/>
    <property type="molecule type" value="Genomic_DNA"/>
</dbReference>
<dbReference type="Pfam" id="PF02518">
    <property type="entry name" value="HATPase_c"/>
    <property type="match status" value="1"/>
</dbReference>
<comment type="catalytic activity">
    <reaction evidence="1">
        <text>ATP + protein L-histidine = ADP + protein N-phospho-L-histidine.</text>
        <dbReference type="EC" id="2.7.13.3"/>
    </reaction>
</comment>
<evidence type="ECO:0000256" key="3">
    <source>
        <dbReference type="ARBA" id="ARBA00012438"/>
    </source>
</evidence>
<dbReference type="SUPFAM" id="SSF55874">
    <property type="entry name" value="ATPase domain of HSP90 chaperone/DNA topoisomerase II/histidine kinase"/>
    <property type="match status" value="1"/>
</dbReference>
<keyword evidence="7 13" id="KW-0418">Kinase</keyword>
<dbReference type="KEGG" id="gms:SOIL9_02660"/>
<dbReference type="Gene3D" id="6.10.340.10">
    <property type="match status" value="1"/>
</dbReference>
<keyword evidence="10" id="KW-0472">Membrane</keyword>
<dbReference type="InterPro" id="IPR003660">
    <property type="entry name" value="HAMP_dom"/>
</dbReference>
<dbReference type="PROSITE" id="PS50885">
    <property type="entry name" value="HAMP"/>
    <property type="match status" value="1"/>
</dbReference>
<evidence type="ECO:0000256" key="5">
    <source>
        <dbReference type="ARBA" id="ARBA00022679"/>
    </source>
</evidence>
<dbReference type="InterPro" id="IPR050351">
    <property type="entry name" value="BphY/WalK/GraS-like"/>
</dbReference>
<feature type="domain" description="HAMP" evidence="12">
    <location>
        <begin position="211"/>
        <end position="264"/>
    </location>
</feature>
<dbReference type="InterPro" id="IPR004358">
    <property type="entry name" value="Sig_transdc_His_kin-like_C"/>
</dbReference>
<keyword evidence="10" id="KW-1133">Transmembrane helix</keyword>
<dbReference type="GO" id="GO:0030295">
    <property type="term" value="F:protein kinase activator activity"/>
    <property type="evidence" value="ECO:0007669"/>
    <property type="project" value="TreeGrafter"/>
</dbReference>
<dbReference type="CDD" id="cd00082">
    <property type="entry name" value="HisKA"/>
    <property type="match status" value="1"/>
</dbReference>
<dbReference type="RefSeq" id="WP_162671604.1">
    <property type="nucleotide sequence ID" value="NZ_LR593886.1"/>
</dbReference>
<dbReference type="Pfam" id="PF00672">
    <property type="entry name" value="HAMP"/>
    <property type="match status" value="1"/>
</dbReference>
<dbReference type="PRINTS" id="PR00344">
    <property type="entry name" value="BCTRLSENSOR"/>
</dbReference>
<keyword evidence="6" id="KW-0547">Nucleotide-binding</keyword>
<dbReference type="SUPFAM" id="SSF158472">
    <property type="entry name" value="HAMP domain-like"/>
    <property type="match status" value="1"/>
</dbReference>
<accession>A0A6P2DFL2</accession>